<dbReference type="SUPFAM" id="SSF53335">
    <property type="entry name" value="S-adenosyl-L-methionine-dependent methyltransferases"/>
    <property type="match status" value="1"/>
</dbReference>
<reference evidence="1" key="1">
    <citation type="submission" date="2021-02" db="EMBL/GenBank/DDBJ databases">
        <authorList>
            <person name="Nowell W R."/>
        </authorList>
    </citation>
    <scope>NUCLEOTIDE SEQUENCE</scope>
</reference>
<organism evidence="1 2">
    <name type="scientific">Adineta steineri</name>
    <dbReference type="NCBI Taxonomy" id="433720"/>
    <lineage>
        <taxon>Eukaryota</taxon>
        <taxon>Metazoa</taxon>
        <taxon>Spiralia</taxon>
        <taxon>Gnathifera</taxon>
        <taxon>Rotifera</taxon>
        <taxon>Eurotatoria</taxon>
        <taxon>Bdelloidea</taxon>
        <taxon>Adinetida</taxon>
        <taxon>Adinetidae</taxon>
        <taxon>Adineta</taxon>
    </lineage>
</organism>
<dbReference type="InterPro" id="IPR029063">
    <property type="entry name" value="SAM-dependent_MTases_sf"/>
</dbReference>
<name>A0A815T1C0_9BILA</name>
<dbReference type="Proteomes" id="UP000663891">
    <property type="component" value="Unassembled WGS sequence"/>
</dbReference>
<evidence type="ECO:0008006" key="3">
    <source>
        <dbReference type="Google" id="ProtNLM"/>
    </source>
</evidence>
<dbReference type="InterPro" id="IPR006342">
    <property type="entry name" value="FkbM_mtfrase"/>
</dbReference>
<evidence type="ECO:0000313" key="1">
    <source>
        <dbReference type="EMBL" id="CAF1501410.1"/>
    </source>
</evidence>
<comment type="caution">
    <text evidence="1">The sequence shown here is derived from an EMBL/GenBank/DDBJ whole genome shotgun (WGS) entry which is preliminary data.</text>
</comment>
<proteinExistence type="predicted"/>
<dbReference type="EMBL" id="CAJNON010002149">
    <property type="protein sequence ID" value="CAF1501410.1"/>
    <property type="molecule type" value="Genomic_DNA"/>
</dbReference>
<evidence type="ECO:0000313" key="2">
    <source>
        <dbReference type="Proteomes" id="UP000663891"/>
    </source>
</evidence>
<dbReference type="Gene3D" id="3.40.50.150">
    <property type="entry name" value="Vaccinia Virus protein VP39"/>
    <property type="match status" value="1"/>
</dbReference>
<sequence length="292" mass="33124">MTWGSDGSFWNVEKVRHTGHKGLLNSSSLIIEVGGNRGHDTVAFIKLYDPWIISYEPLVSMAKNLTEQFRSNSKVKIHPYGLGSYARNLRIEPHDYGNAGTSIFRKLSSENSSQIVQVELLDIVKVIQDIRQTKTKNGIIDLLSINCEGCEFEILPALILNNMTIEPHDYGNAGTSIFRKLSSENSSQIVQVELLDIVKVIQDIRQTKTKNGIIDLLSINCEGCEFEILPALILNNMTQYFRIIQFATHLGLVPEASCIYCQIELGLEVTHQHLFHYTKLWEGWVFKNKKEN</sequence>
<dbReference type="OrthoDB" id="40902at2759"/>
<dbReference type="AlphaFoldDB" id="A0A815T1C0"/>
<protein>
    <recommendedName>
        <fullName evidence="3">Methyltransferase FkbM domain-containing protein</fullName>
    </recommendedName>
</protein>
<accession>A0A815T1C0</accession>
<gene>
    <name evidence="1" type="ORF">VCS650_LOCUS42263</name>
</gene>
<dbReference type="NCBIfam" id="TIGR01444">
    <property type="entry name" value="fkbM_fam"/>
    <property type="match status" value="1"/>
</dbReference>